<dbReference type="PANTHER" id="PTHR11475:SF131">
    <property type="entry name" value="PEROXIDASE"/>
    <property type="match status" value="1"/>
</dbReference>
<reference evidence="2 3" key="2">
    <citation type="submission" date="2018-11" db="EMBL/GenBank/DDBJ databases">
        <authorList>
            <consortium name="Pathogen Informatics"/>
        </authorList>
    </citation>
    <scope>NUCLEOTIDE SEQUENCE [LARGE SCALE GENOMIC DNA]</scope>
</reference>
<evidence type="ECO:0000256" key="1">
    <source>
        <dbReference type="ARBA" id="ARBA00022559"/>
    </source>
</evidence>
<reference evidence="4" key="1">
    <citation type="submission" date="2017-02" db="UniProtKB">
        <authorList>
            <consortium name="WormBaseParasite"/>
        </authorList>
    </citation>
    <scope>IDENTIFICATION</scope>
</reference>
<dbReference type="WBParaSite" id="BTMF_0001469901-mRNA-1">
    <property type="protein sequence ID" value="BTMF_0001469901-mRNA-1"/>
    <property type="gene ID" value="BTMF_0001469901"/>
</dbReference>
<dbReference type="Proteomes" id="UP000280834">
    <property type="component" value="Unassembled WGS sequence"/>
</dbReference>
<dbReference type="InterPro" id="IPR037120">
    <property type="entry name" value="Haem_peroxidase_sf_animal"/>
</dbReference>
<dbReference type="GO" id="GO:0004601">
    <property type="term" value="F:peroxidase activity"/>
    <property type="evidence" value="ECO:0007669"/>
    <property type="project" value="UniProtKB-KW"/>
</dbReference>
<dbReference type="InterPro" id="IPR010255">
    <property type="entry name" value="Haem_peroxidase_sf"/>
</dbReference>
<accession>A0A0R3R3V9</accession>
<dbReference type="Pfam" id="PF03098">
    <property type="entry name" value="An_peroxidase"/>
    <property type="match status" value="1"/>
</dbReference>
<dbReference type="EMBL" id="UZAG01019390">
    <property type="protein sequence ID" value="VDO43507.1"/>
    <property type="molecule type" value="Genomic_DNA"/>
</dbReference>
<dbReference type="GO" id="GO:0020037">
    <property type="term" value="F:heme binding"/>
    <property type="evidence" value="ECO:0007669"/>
    <property type="project" value="InterPro"/>
</dbReference>
<dbReference type="GO" id="GO:0006979">
    <property type="term" value="P:response to oxidative stress"/>
    <property type="evidence" value="ECO:0007669"/>
    <property type="project" value="InterPro"/>
</dbReference>
<protein>
    <submittedName>
        <fullName evidence="2 4">Uncharacterized protein</fullName>
    </submittedName>
</protein>
<gene>
    <name evidence="2" type="ORF">BTMF_LOCUS12692</name>
</gene>
<dbReference type="PANTHER" id="PTHR11475">
    <property type="entry name" value="OXIDASE/PEROXIDASE"/>
    <property type="match status" value="1"/>
</dbReference>
<dbReference type="AlphaFoldDB" id="A0A0R3R3V9"/>
<evidence type="ECO:0000313" key="3">
    <source>
        <dbReference type="Proteomes" id="UP000280834"/>
    </source>
</evidence>
<dbReference type="InterPro" id="IPR019791">
    <property type="entry name" value="Haem_peroxidase_animal"/>
</dbReference>
<dbReference type="PROSITE" id="PS50292">
    <property type="entry name" value="PEROXIDASE_3"/>
    <property type="match status" value="1"/>
</dbReference>
<dbReference type="STRING" id="42155.A0A0R3R3V9"/>
<evidence type="ECO:0000313" key="2">
    <source>
        <dbReference type="EMBL" id="VDO43507.1"/>
    </source>
</evidence>
<organism evidence="4">
    <name type="scientific">Brugia timori</name>
    <dbReference type="NCBI Taxonomy" id="42155"/>
    <lineage>
        <taxon>Eukaryota</taxon>
        <taxon>Metazoa</taxon>
        <taxon>Ecdysozoa</taxon>
        <taxon>Nematoda</taxon>
        <taxon>Chromadorea</taxon>
        <taxon>Rhabditida</taxon>
        <taxon>Spirurina</taxon>
        <taxon>Spiruromorpha</taxon>
        <taxon>Filarioidea</taxon>
        <taxon>Onchocercidae</taxon>
        <taxon>Brugia</taxon>
    </lineage>
</organism>
<dbReference type="SUPFAM" id="SSF48113">
    <property type="entry name" value="Heme-dependent peroxidases"/>
    <property type="match status" value="1"/>
</dbReference>
<keyword evidence="1" id="KW-0560">Oxidoreductase</keyword>
<evidence type="ECO:0000313" key="4">
    <source>
        <dbReference type="WBParaSite" id="BTMF_0001469901-mRNA-1"/>
    </source>
</evidence>
<name>A0A0R3R3V9_9BILA</name>
<sequence>MCGMHRARNFDDLKDVMDNRTIAALRSVYDHVDDIDLFPGIMSERPLKGALVGPMLTCIIGEQFQRLKRCDRFYYENDNAATRFTSDQLAEIRKTTLSKLICANSQYARRIQPNAFLMPDDLTNAPMKCSELPDIDLYEWLDRQFCVVDHRVINLGRTKRITPCITCTCTAEGPECHSMVIDRCETLLTEYLFSEVIADTVCVIQCSSLIRQRNG</sequence>
<keyword evidence="1" id="KW-0575">Peroxidase</keyword>
<dbReference type="Gene3D" id="1.10.640.10">
    <property type="entry name" value="Haem peroxidase domain superfamily, animal type"/>
    <property type="match status" value="1"/>
</dbReference>
<proteinExistence type="predicted"/>
<keyword evidence="3" id="KW-1185">Reference proteome</keyword>